<dbReference type="NCBIfam" id="TIGR00180">
    <property type="entry name" value="parB_part"/>
    <property type="match status" value="1"/>
</dbReference>
<gene>
    <name evidence="5" type="ORF">KOF27_22415</name>
</gene>
<dbReference type="GO" id="GO:0003677">
    <property type="term" value="F:DNA binding"/>
    <property type="evidence" value="ECO:0007669"/>
    <property type="project" value="InterPro"/>
</dbReference>
<dbReference type="EMBL" id="CP123374">
    <property type="protein sequence ID" value="WHT96030.1"/>
    <property type="molecule type" value="Genomic_DNA"/>
</dbReference>
<dbReference type="RefSeq" id="WP_283658083.1">
    <property type="nucleotide sequence ID" value="NZ_CP123372.1"/>
</dbReference>
<evidence type="ECO:0000313" key="5">
    <source>
        <dbReference type="EMBL" id="WHT96030.1"/>
    </source>
</evidence>
<dbReference type="SUPFAM" id="SSF110849">
    <property type="entry name" value="ParB/Sulfiredoxin"/>
    <property type="match status" value="1"/>
</dbReference>
<keyword evidence="5" id="KW-0614">Plasmid</keyword>
<name>A0AAJ6K4L9_PRORE</name>
<dbReference type="InterPro" id="IPR004437">
    <property type="entry name" value="ParB/RepB/Spo0J"/>
</dbReference>
<geneLocation type="plasmid" evidence="5 6">
    <name>p15628B_125</name>
</geneLocation>
<feature type="region of interest" description="Disordered" evidence="3">
    <location>
        <begin position="418"/>
        <end position="441"/>
    </location>
</feature>
<dbReference type="AlphaFoldDB" id="A0AAJ6K4L9"/>
<proteinExistence type="inferred from homology"/>
<dbReference type="GO" id="GO:0007059">
    <property type="term" value="P:chromosome segregation"/>
    <property type="evidence" value="ECO:0007669"/>
    <property type="project" value="TreeGrafter"/>
</dbReference>
<evidence type="ECO:0000256" key="1">
    <source>
        <dbReference type="ARBA" id="ARBA00006295"/>
    </source>
</evidence>
<feature type="coiled-coil region" evidence="2">
    <location>
        <begin position="328"/>
        <end position="378"/>
    </location>
</feature>
<dbReference type="PANTHER" id="PTHR33375:SF7">
    <property type="entry name" value="CHROMOSOME 2-PARTITIONING PROTEIN PARB-RELATED"/>
    <property type="match status" value="1"/>
</dbReference>
<dbReference type="PANTHER" id="PTHR33375">
    <property type="entry name" value="CHROMOSOME-PARTITIONING PROTEIN PARB-RELATED"/>
    <property type="match status" value="1"/>
</dbReference>
<organism evidence="5 6">
    <name type="scientific">Providencia rettgeri</name>
    <dbReference type="NCBI Taxonomy" id="587"/>
    <lineage>
        <taxon>Bacteria</taxon>
        <taxon>Pseudomonadati</taxon>
        <taxon>Pseudomonadota</taxon>
        <taxon>Gammaproteobacteria</taxon>
        <taxon>Enterobacterales</taxon>
        <taxon>Morganellaceae</taxon>
        <taxon>Providencia</taxon>
    </lineage>
</organism>
<dbReference type="SMART" id="SM00470">
    <property type="entry name" value="ParB"/>
    <property type="match status" value="1"/>
</dbReference>
<evidence type="ECO:0000313" key="6">
    <source>
        <dbReference type="Proteomes" id="UP000682358"/>
    </source>
</evidence>
<sequence>MSTLETIINPKQRKAKKVAKSTQAAAIYQALDSMEAHVLPLSALVQSELNVRKRPIDEKALSELADSIQAVGVLQNLVVYPMGNDIYGVAAGQRRLLALQQLVAKGHLASSFPVPVKVVSESDALIISLTENSQREAMHPADQLHAFIELQKTGKNASEIGDLLGFSTNHVKKCLRLANMAPELLAELDADNITLDQLQALTGTTDHERQVMVWNNAMGWKKEPRYLRDAVEETKTPVENNRLVKFVGLDAYEQAGGTLEIDLFTDAGFIENAPLLEKLALDKLAVCAELLADIEGWQWSLSRLERPNFYSEESHKFTLSSSRNKDFIPTWQAQIDELNAQVESLEQLADQETDSEKQRQLEERLEDCTSQYESLVEDSDDRSAILAWLEDEKAKKGVVVYLDRDGEPCVVRGVIDLEQQEPQSSEEESETENLSEQSTTMVEPVSGYSAALCKSLSSERTLAVQAALTQHPNVALAILVHDACIQMFGSLYAKTAFNIKFSRAQDELLKNAPTAQDSEALQLLNTQFESWSARLPDGWQVDFSWLLSWEQANLVALLAFCSAQTLSEVNHHAPHDNTLAKALRPIEQVIAFDFRQWWQPTKANFFGRISKDQISDCLAEAGAADKALEAVKMKKGNAAELAESTLKDTHWLPSCFLDVKADTHHSDNAQ</sequence>
<dbReference type="Pfam" id="PF02195">
    <property type="entry name" value="ParB_N"/>
    <property type="match status" value="1"/>
</dbReference>
<dbReference type="InterPro" id="IPR036086">
    <property type="entry name" value="ParB/Sulfiredoxin_sf"/>
</dbReference>
<evidence type="ECO:0000256" key="2">
    <source>
        <dbReference type="SAM" id="Coils"/>
    </source>
</evidence>
<dbReference type="Proteomes" id="UP000682358">
    <property type="component" value="Plasmid p15628B_125"/>
</dbReference>
<accession>A0AAJ6K4L9</accession>
<reference evidence="5" key="1">
    <citation type="submission" date="2023-04" db="EMBL/GenBank/DDBJ databases">
        <title>Co-integrate Col3M blaNDM-1-harbouring plasmids in clinical Providencia rettgeri isolates from Argentina.</title>
        <authorList>
            <person name="de Belder D."/>
            <person name="Martino F."/>
            <person name="Tijet N."/>
            <person name="Melano R.G."/>
            <person name="Faccone D."/>
            <person name="de Mendieta J.M."/>
            <person name="Rapoport M."/>
            <person name="Albornoz E."/>
            <person name="Petroni A."/>
            <person name="Tuduri E."/>
            <person name="Derdoy L."/>
            <person name="Cogut S."/>
            <person name="Errecalde L."/>
            <person name="Pasteran F."/>
            <person name="Corso A."/>
            <person name="Gomez S.A."/>
        </authorList>
    </citation>
    <scope>NUCLEOTIDE SEQUENCE</scope>
    <source>
        <strain evidence="5">PreM15628</strain>
        <plasmid evidence="5">p15628B_125</plasmid>
    </source>
</reference>
<keyword evidence="2" id="KW-0175">Coiled coil</keyword>
<dbReference type="Gene3D" id="3.90.1530.30">
    <property type="match status" value="1"/>
</dbReference>
<dbReference type="GO" id="GO:0005694">
    <property type="term" value="C:chromosome"/>
    <property type="evidence" value="ECO:0007669"/>
    <property type="project" value="TreeGrafter"/>
</dbReference>
<dbReference type="InterPro" id="IPR003115">
    <property type="entry name" value="ParB_N"/>
</dbReference>
<dbReference type="CDD" id="cd16406">
    <property type="entry name" value="ParB_N_like"/>
    <property type="match status" value="1"/>
</dbReference>
<dbReference type="Gene3D" id="1.10.10.2830">
    <property type="match status" value="1"/>
</dbReference>
<evidence type="ECO:0000256" key="3">
    <source>
        <dbReference type="SAM" id="MobiDB-lite"/>
    </source>
</evidence>
<evidence type="ECO:0000259" key="4">
    <source>
        <dbReference type="SMART" id="SM00470"/>
    </source>
</evidence>
<dbReference type="SUPFAM" id="SSF109709">
    <property type="entry name" value="KorB DNA-binding domain-like"/>
    <property type="match status" value="1"/>
</dbReference>
<feature type="domain" description="ParB-like N-terminal" evidence="4">
    <location>
        <begin position="37"/>
        <end position="133"/>
    </location>
</feature>
<feature type="compositionally biased region" description="Acidic residues" evidence="3">
    <location>
        <begin position="424"/>
        <end position="433"/>
    </location>
</feature>
<comment type="similarity">
    <text evidence="1">Belongs to the ParB family.</text>
</comment>
<protein>
    <submittedName>
        <fullName evidence="5">ParB/RepB/Spo0J family partition protein</fullName>
    </submittedName>
</protein>
<dbReference type="InterPro" id="IPR050336">
    <property type="entry name" value="Chromosome_partition/occlusion"/>
</dbReference>